<reference evidence="1" key="1">
    <citation type="journal article" date="2008" name="BMC Genomics">
        <title>A conifer genomics resource of 200,000 spruce (Picea spp.) ESTs and 6,464 high-quality, sequence-finished full-length cDNAs for Sitka spruce (Picea sitchensis).</title>
        <authorList>
            <person name="Ralph S.G."/>
            <person name="Chun H.J."/>
            <person name="Kolosova N."/>
            <person name="Cooper D."/>
            <person name="Oddy C."/>
            <person name="Ritland C.E."/>
            <person name="Kirkpatrick R."/>
            <person name="Moore R."/>
            <person name="Barber S."/>
            <person name="Holt R.A."/>
            <person name="Jones S.J."/>
            <person name="Marra M.A."/>
            <person name="Douglas C.J."/>
            <person name="Ritland K."/>
            <person name="Bohlmann J."/>
        </authorList>
    </citation>
    <scope>NUCLEOTIDE SEQUENCE</scope>
    <source>
        <tissue evidence="1">Bark</tissue>
    </source>
</reference>
<protein>
    <submittedName>
        <fullName evidence="1">Uncharacterized protein</fullName>
    </submittedName>
</protein>
<proteinExistence type="evidence at transcript level"/>
<evidence type="ECO:0000313" key="1">
    <source>
        <dbReference type="EMBL" id="ABK23008.1"/>
    </source>
</evidence>
<accession>A9NQU7</accession>
<sequence>MHQIFGLEPFSMPSSLAALEGFKRKQRERDREKAEAKKMMQQQHRSEDVHCKPLPPTLGHKKNLYFSVTKLCKSFFSPLM</sequence>
<name>A9NQU7_PICSI</name>
<dbReference type="AlphaFoldDB" id="A9NQU7"/>
<dbReference type="EMBL" id="EF083672">
    <property type="protein sequence ID" value="ABK23008.1"/>
    <property type="molecule type" value="mRNA"/>
</dbReference>
<organism evidence="1">
    <name type="scientific">Picea sitchensis</name>
    <name type="common">Sitka spruce</name>
    <name type="synonym">Pinus sitchensis</name>
    <dbReference type="NCBI Taxonomy" id="3332"/>
    <lineage>
        <taxon>Eukaryota</taxon>
        <taxon>Viridiplantae</taxon>
        <taxon>Streptophyta</taxon>
        <taxon>Embryophyta</taxon>
        <taxon>Tracheophyta</taxon>
        <taxon>Spermatophyta</taxon>
        <taxon>Pinopsida</taxon>
        <taxon>Pinidae</taxon>
        <taxon>Conifers I</taxon>
        <taxon>Pinales</taxon>
        <taxon>Pinaceae</taxon>
        <taxon>Picea</taxon>
    </lineage>
</organism>